<sequence length="240" mass="27139">MIDSLLHRQMLLRWSRDADKAHEMGLNRLRNIRGRAWSLRTQIDRLLRVANPRLADVPAIRRPPGTDWSWRPASLLAPLADARLACGDGQSLGSHVTVFHDCPLGEIGLRQVRGQGGGTPFSLQLDVYGFRGSYLSLALDLPVEAAQGLLRRHVIALSIDIAADRPQRVTARLNIQHGPNLEQLRQEVPEDGAVEFDLAYADLRESRVEKMWVDLFFEEPEMNHILLRDITAIRRPRAEV</sequence>
<dbReference type="EMBL" id="CP047289">
    <property type="protein sequence ID" value="QUS35989.1"/>
    <property type="molecule type" value="Genomic_DNA"/>
</dbReference>
<dbReference type="Proteomes" id="UP000679284">
    <property type="component" value="Chromosome"/>
</dbReference>
<organism evidence="1 2">
    <name type="scientific">Falsirhodobacter algicola</name>
    <dbReference type="NCBI Taxonomy" id="2692330"/>
    <lineage>
        <taxon>Bacteria</taxon>
        <taxon>Pseudomonadati</taxon>
        <taxon>Pseudomonadota</taxon>
        <taxon>Alphaproteobacteria</taxon>
        <taxon>Rhodobacterales</taxon>
        <taxon>Paracoccaceae</taxon>
        <taxon>Falsirhodobacter</taxon>
    </lineage>
</organism>
<reference evidence="1" key="1">
    <citation type="submission" date="2020-01" db="EMBL/GenBank/DDBJ databases">
        <authorList>
            <person name="Yang Y."/>
            <person name="Kwon Y.M."/>
        </authorList>
    </citation>
    <scope>NUCLEOTIDE SEQUENCE</scope>
    <source>
        <strain evidence="1">PG104</strain>
    </source>
</reference>
<name>A0A8J8MT55_9RHOB</name>
<dbReference type="KEGG" id="fap:GR316_06755"/>
<protein>
    <submittedName>
        <fullName evidence="1">Uncharacterized protein</fullName>
    </submittedName>
</protein>
<accession>A0A8J8MT55</accession>
<gene>
    <name evidence="1" type="ORF">GR316_06755</name>
</gene>
<dbReference type="InterPro" id="IPR045514">
    <property type="entry name" value="DUF6478"/>
</dbReference>
<dbReference type="Pfam" id="PF20086">
    <property type="entry name" value="DUF6478"/>
    <property type="match status" value="1"/>
</dbReference>
<keyword evidence="2" id="KW-1185">Reference proteome</keyword>
<proteinExistence type="predicted"/>
<dbReference type="RefSeq" id="WP_211783210.1">
    <property type="nucleotide sequence ID" value="NZ_CP047289.1"/>
</dbReference>
<evidence type="ECO:0000313" key="1">
    <source>
        <dbReference type="EMBL" id="QUS35989.1"/>
    </source>
</evidence>
<dbReference type="AlphaFoldDB" id="A0A8J8MT55"/>
<evidence type="ECO:0000313" key="2">
    <source>
        <dbReference type="Proteomes" id="UP000679284"/>
    </source>
</evidence>